<evidence type="ECO:0000313" key="3">
    <source>
        <dbReference type="EMBL" id="EDY18581.1"/>
    </source>
</evidence>
<dbReference type="STRING" id="497964.CfE428DRAFT_3966"/>
<organism evidence="3 4">
    <name type="scientific">Chthoniobacter flavus Ellin428</name>
    <dbReference type="NCBI Taxonomy" id="497964"/>
    <lineage>
        <taxon>Bacteria</taxon>
        <taxon>Pseudomonadati</taxon>
        <taxon>Verrucomicrobiota</taxon>
        <taxon>Spartobacteria</taxon>
        <taxon>Chthoniobacterales</taxon>
        <taxon>Chthoniobacteraceae</taxon>
        <taxon>Chthoniobacter</taxon>
    </lineage>
</organism>
<feature type="domain" description="DUF1553" evidence="2">
    <location>
        <begin position="23"/>
        <end position="181"/>
    </location>
</feature>
<reference evidence="3 4" key="1">
    <citation type="journal article" date="2011" name="J. Bacteriol.">
        <title>Genome sequence of Chthoniobacter flavus Ellin428, an aerobic heterotrophic soil bacterium.</title>
        <authorList>
            <person name="Kant R."/>
            <person name="van Passel M.W."/>
            <person name="Palva A."/>
            <person name="Lucas S."/>
            <person name="Lapidus A."/>
            <person name="Glavina Del Rio T."/>
            <person name="Dalin E."/>
            <person name="Tice H."/>
            <person name="Bruce D."/>
            <person name="Goodwin L."/>
            <person name="Pitluck S."/>
            <person name="Larimer F.W."/>
            <person name="Land M.L."/>
            <person name="Hauser L."/>
            <person name="Sangwan P."/>
            <person name="de Vos W.M."/>
            <person name="Janssen P.H."/>
            <person name="Smidt H."/>
        </authorList>
    </citation>
    <scope>NUCLEOTIDE SEQUENCE [LARGE SCALE GENOMIC DNA]</scope>
    <source>
        <strain evidence="3 4">Ellin428</strain>
    </source>
</reference>
<evidence type="ECO:0000313" key="4">
    <source>
        <dbReference type="Proteomes" id="UP000005824"/>
    </source>
</evidence>
<accession>B4D4X8</accession>
<dbReference type="PANTHER" id="PTHR35889">
    <property type="entry name" value="CYCLOINULO-OLIGOSACCHARIDE FRUCTANOTRANSFERASE-RELATED"/>
    <property type="match status" value="1"/>
</dbReference>
<protein>
    <recommendedName>
        <fullName evidence="2">DUF1553 domain-containing protein</fullName>
    </recommendedName>
</protein>
<comment type="caution">
    <text evidence="3">The sequence shown here is derived from an EMBL/GenBank/DDBJ whole genome shotgun (WGS) entry which is preliminary data.</text>
</comment>
<dbReference type="PANTHER" id="PTHR35889:SF3">
    <property type="entry name" value="F-BOX DOMAIN-CONTAINING PROTEIN"/>
    <property type="match status" value="1"/>
</dbReference>
<name>B4D4X8_9BACT</name>
<dbReference type="Proteomes" id="UP000005824">
    <property type="component" value="Unassembled WGS sequence"/>
</dbReference>
<dbReference type="AlphaFoldDB" id="B4D4X8"/>
<dbReference type="Pfam" id="PF07587">
    <property type="entry name" value="PSD1"/>
    <property type="match status" value="1"/>
</dbReference>
<dbReference type="EMBL" id="ABVL01000012">
    <property type="protein sequence ID" value="EDY18581.1"/>
    <property type="molecule type" value="Genomic_DNA"/>
</dbReference>
<proteinExistence type="predicted"/>
<evidence type="ECO:0000256" key="1">
    <source>
        <dbReference type="SAM" id="MobiDB-lite"/>
    </source>
</evidence>
<sequence length="248" mass="28358">MPPCCAKRTPWRTRWRRASRIFFQQSSDENPQSAAIDSHNRLLWRANIRRLDFEAIRDSLLVFSGQLDPTLGGKPINLTEEPYSFRRSVYGYVDRGNLPELMQQFDFSDPDMPNSKRATSIVPQQALFFMNSPMVVDIARKMVARKEFAEATDDGGRIAALYRIIFQRTLRPEETKLGLAYVDNLKQTLGAAPAVAPPIENRRRGRNDPGDGRAPVRNAGEKVDRRPLTAWEQYAQALLFTNELVYLN</sequence>
<evidence type="ECO:0000259" key="2">
    <source>
        <dbReference type="Pfam" id="PF07587"/>
    </source>
</evidence>
<feature type="region of interest" description="Disordered" evidence="1">
    <location>
        <begin position="194"/>
        <end position="220"/>
    </location>
</feature>
<dbReference type="InParanoid" id="B4D4X8"/>
<dbReference type="InterPro" id="IPR022655">
    <property type="entry name" value="DUF1553"/>
</dbReference>
<feature type="compositionally biased region" description="Basic and acidic residues" evidence="1">
    <location>
        <begin position="200"/>
        <end position="211"/>
    </location>
</feature>
<dbReference type="eggNOG" id="COG4654">
    <property type="taxonomic scope" value="Bacteria"/>
</dbReference>
<keyword evidence="4" id="KW-1185">Reference proteome</keyword>
<dbReference type="RefSeq" id="WP_006981291.1">
    <property type="nucleotide sequence ID" value="NZ_ABVL01000012.1"/>
</dbReference>
<gene>
    <name evidence="3" type="ORF">CfE428DRAFT_3966</name>
</gene>